<dbReference type="Gene3D" id="3.90.930.1">
    <property type="match status" value="1"/>
</dbReference>
<dbReference type="eggNOG" id="COG2849">
    <property type="taxonomic scope" value="Bacteria"/>
</dbReference>
<dbReference type="Pfam" id="PF07661">
    <property type="entry name" value="MORN_2"/>
    <property type="match status" value="5"/>
</dbReference>
<dbReference type="PANTHER" id="PTHR33706">
    <property type="entry name" value="MORN VARIANT REPEAT PROTEIN"/>
    <property type="match status" value="1"/>
</dbReference>
<dbReference type="Gene3D" id="2.20.110.10">
    <property type="entry name" value="Histone H3 K4-specific methyltransferase SET7/9 N-terminal domain"/>
    <property type="match status" value="1"/>
</dbReference>
<dbReference type="PANTHER" id="PTHR33706:SF1">
    <property type="entry name" value="TPR REPEAT PROTEIN"/>
    <property type="match status" value="1"/>
</dbReference>
<dbReference type="SUPFAM" id="SSF82185">
    <property type="entry name" value="Histone H3 K4-specific methyltransferase SET7/9 N-terminal domain"/>
    <property type="match status" value="2"/>
</dbReference>
<reference evidence="1" key="2">
    <citation type="submission" date="2022-05" db="EMBL/GenBank/DDBJ databases">
        <authorList>
            <person name="Proctor A.L."/>
            <person name="Phillips G.J."/>
            <person name="Wannemuehler M.J."/>
        </authorList>
    </citation>
    <scope>NUCLEOTIDE SEQUENCE</scope>
    <source>
        <strain evidence="1">ASF457</strain>
    </source>
</reference>
<organism evidence="1 2">
    <name type="scientific">Mucispirillum schaedleri ASF457</name>
    <dbReference type="NCBI Taxonomy" id="1379858"/>
    <lineage>
        <taxon>Bacteria</taxon>
        <taxon>Pseudomonadati</taxon>
        <taxon>Deferribacterota</taxon>
        <taxon>Deferribacteres</taxon>
        <taxon>Deferribacterales</taxon>
        <taxon>Mucispirillaceae</taxon>
        <taxon>Mucispirillum</taxon>
    </lineage>
</organism>
<reference evidence="1" key="1">
    <citation type="journal article" date="2014" name="Genome Announc.">
        <title>Draft genome sequences of the altered schaedler flora, a defined bacterial community from gnotobiotic mice.</title>
        <authorList>
            <person name="Wannemuehler M.J."/>
            <person name="Overstreet A.M."/>
            <person name="Ward D.V."/>
            <person name="Phillips G.J."/>
        </authorList>
    </citation>
    <scope>NUCLEOTIDE SEQUENCE</scope>
    <source>
        <strain evidence="1">ASF457</strain>
    </source>
</reference>
<keyword evidence="2" id="KW-1185">Reference proteome</keyword>
<dbReference type="RefSeq" id="WP_023275988.1">
    <property type="nucleotide sequence ID" value="NZ_CP097562.1"/>
</dbReference>
<dbReference type="OrthoDB" id="5325647at2"/>
<protein>
    <submittedName>
        <fullName evidence="1">Uncharacterized protein</fullName>
    </submittedName>
</protein>
<evidence type="ECO:0000313" key="2">
    <source>
        <dbReference type="Proteomes" id="UP000017429"/>
    </source>
</evidence>
<dbReference type="InterPro" id="IPR011652">
    <property type="entry name" value="MORN_2"/>
</dbReference>
<evidence type="ECO:0000313" key="1">
    <source>
        <dbReference type="EMBL" id="USF24616.1"/>
    </source>
</evidence>
<accession>V2RKB3</accession>
<dbReference type="Proteomes" id="UP000017429">
    <property type="component" value="Chromosome"/>
</dbReference>
<gene>
    <name evidence="1" type="ORF">N508_001705</name>
</gene>
<dbReference type="EMBL" id="CP097562">
    <property type="protein sequence ID" value="USF24616.1"/>
    <property type="molecule type" value="Genomic_DNA"/>
</dbReference>
<proteinExistence type="predicted"/>
<dbReference type="KEGG" id="msch:N508_001705"/>
<name>V2RKB3_9BACT</name>
<reference evidence="1" key="3">
    <citation type="submission" date="2022-06" db="EMBL/GenBank/DDBJ databases">
        <title>Resources to Facilitate Use of the Altered Schaedler Flora (ASF) Mouse Model to Study Microbiome Function.</title>
        <authorList>
            <person name="Proctor A."/>
            <person name="Parvinroo S."/>
            <person name="Richie T."/>
            <person name="Jia X."/>
            <person name="Lee S.T.M."/>
            <person name="Karp P.D."/>
            <person name="Paley S."/>
            <person name="Kostic A.D."/>
            <person name="Pierre J.F."/>
            <person name="Wannemuehler M.J."/>
            <person name="Phillips G.J."/>
        </authorList>
    </citation>
    <scope>NUCLEOTIDE SEQUENCE</scope>
    <source>
        <strain evidence="1">ASF457</strain>
    </source>
</reference>
<dbReference type="AlphaFoldDB" id="V2RKB3"/>
<sequence>MSCSKLAGIFLLCFSLFIYPNVSLSDEKCDFIITKSDLSGMRKGKLYNSINTTGTACLKNYDNRNIYFPIKNGKIEGTAVMYYYDDFIEETTIYKNSKRDGIEKRYFPSGALLRATPYKNDKIEGIERLYYEIGGVESEIPYKNGKVEGIRKDYYMDGILSARFVYKNDYKEGTAKKYYHNGKLKLERMYKQGRKHGYERSYTEKGILTEEIPFNDGIVNGTLKVFDEETGRPFLFVDFVEGIKHGKAVKYSADGKIYAVVNFENDYVVSGRCTNGYKFTPKDLETIQYSIYRIKCGK</sequence>